<feature type="non-terminal residue" evidence="2">
    <location>
        <position position="131"/>
    </location>
</feature>
<dbReference type="PANTHER" id="PTHR42928">
    <property type="entry name" value="TRICARBOXYLATE-BINDING PROTEIN"/>
    <property type="match status" value="1"/>
</dbReference>
<keyword evidence="3" id="KW-1185">Reference proteome</keyword>
<protein>
    <recommendedName>
        <fullName evidence="4">Tripartite tricarboxylate transporter substrate binding protein</fullName>
    </recommendedName>
</protein>
<comment type="similarity">
    <text evidence="1">Belongs to the UPF0065 (bug) family.</text>
</comment>
<dbReference type="AlphaFoldDB" id="A0A0J6T765"/>
<comment type="caution">
    <text evidence="2">The sequence shown here is derived from an EMBL/GenBank/DDBJ whole genome shotgun (WGS) entry which is preliminary data.</text>
</comment>
<dbReference type="EMBL" id="LABZ01000055">
    <property type="protein sequence ID" value="KMO43235.1"/>
    <property type="molecule type" value="Genomic_DNA"/>
</dbReference>
<dbReference type="Gene3D" id="3.40.190.150">
    <property type="entry name" value="Bordetella uptake gene, domain 1"/>
    <property type="match status" value="1"/>
</dbReference>
<evidence type="ECO:0008006" key="4">
    <source>
        <dbReference type="Google" id="ProtNLM"/>
    </source>
</evidence>
<reference evidence="2 3" key="1">
    <citation type="submission" date="2015-03" db="EMBL/GenBank/DDBJ databases">
        <title>Genome sequencing of Methylobacterium tarhaniae DSM 25844.</title>
        <authorList>
            <person name="Chaudhry V."/>
            <person name="Patil P.B."/>
        </authorList>
    </citation>
    <scope>NUCLEOTIDE SEQUENCE [LARGE SCALE GENOMIC DNA]</scope>
    <source>
        <strain evidence="2 3">DSM 25844</strain>
    </source>
</reference>
<evidence type="ECO:0000256" key="1">
    <source>
        <dbReference type="ARBA" id="ARBA00006987"/>
    </source>
</evidence>
<evidence type="ECO:0000313" key="3">
    <source>
        <dbReference type="Proteomes" id="UP000036449"/>
    </source>
</evidence>
<accession>A0A0J6T765</accession>
<name>A0A0J6T765_9HYPH</name>
<organism evidence="2 3">
    <name type="scientific">Methylobacterium tarhaniae</name>
    <dbReference type="NCBI Taxonomy" id="1187852"/>
    <lineage>
        <taxon>Bacteria</taxon>
        <taxon>Pseudomonadati</taxon>
        <taxon>Pseudomonadota</taxon>
        <taxon>Alphaproteobacteria</taxon>
        <taxon>Hyphomicrobiales</taxon>
        <taxon>Methylobacteriaceae</taxon>
        <taxon>Methylobacterium</taxon>
    </lineage>
</organism>
<proteinExistence type="inferred from homology"/>
<dbReference type="Proteomes" id="UP000036449">
    <property type="component" value="Unassembled WGS sequence"/>
</dbReference>
<dbReference type="InterPro" id="IPR042100">
    <property type="entry name" value="Bug_dom1"/>
</dbReference>
<dbReference type="InterPro" id="IPR005064">
    <property type="entry name" value="BUG"/>
</dbReference>
<dbReference type="PANTHER" id="PTHR42928:SF5">
    <property type="entry name" value="BLR1237 PROTEIN"/>
    <property type="match status" value="1"/>
</dbReference>
<gene>
    <name evidence="2" type="ORF">VQ03_08980</name>
</gene>
<sequence length="131" mass="13878">MAGLLTCAAPRPAAAQGWPDREITLVVNYGAGGVTDVTIRALAAEATKILRVPIQVVNRAGWPGTTAPPFVSAQKPAGHTIRVTSFAPMAISPHLMAVSYKIDDFDYIAGGRRHLLAHAGARATTRTPMHR</sequence>
<evidence type="ECO:0000313" key="2">
    <source>
        <dbReference type="EMBL" id="KMO43235.1"/>
    </source>
</evidence>